<evidence type="ECO:0000313" key="4">
    <source>
        <dbReference type="EMBL" id="VEI13103.1"/>
    </source>
</evidence>
<dbReference type="OrthoDB" id="5147502at2"/>
<keyword evidence="2" id="KW-0812">Transmembrane</keyword>
<feature type="domain" description="LytR/CpsA/Psr regulator C-terminal" evidence="3">
    <location>
        <begin position="131"/>
        <end position="207"/>
    </location>
</feature>
<evidence type="ECO:0000256" key="1">
    <source>
        <dbReference type="SAM" id="MobiDB-lite"/>
    </source>
</evidence>
<organism evidence="4 5">
    <name type="scientific">Trueperella bialowiezensis</name>
    <dbReference type="NCBI Taxonomy" id="312285"/>
    <lineage>
        <taxon>Bacteria</taxon>
        <taxon>Bacillati</taxon>
        <taxon>Actinomycetota</taxon>
        <taxon>Actinomycetes</taxon>
        <taxon>Actinomycetales</taxon>
        <taxon>Actinomycetaceae</taxon>
        <taxon>Trueperella</taxon>
    </lineage>
</organism>
<keyword evidence="2" id="KW-0472">Membrane</keyword>
<dbReference type="RefSeq" id="WP_126416251.1">
    <property type="nucleotide sequence ID" value="NZ_LR134476.1"/>
</dbReference>
<evidence type="ECO:0000313" key="5">
    <source>
        <dbReference type="Proteomes" id="UP000269542"/>
    </source>
</evidence>
<dbReference type="AlphaFoldDB" id="A0A448PDU4"/>
<accession>A0A448PDU4</accession>
<feature type="transmembrane region" description="Helical" evidence="2">
    <location>
        <begin position="32"/>
        <end position="51"/>
    </location>
</feature>
<dbReference type="KEGG" id="tbw:NCTC13354_00805"/>
<dbReference type="Proteomes" id="UP000269542">
    <property type="component" value="Chromosome"/>
</dbReference>
<feature type="region of interest" description="Disordered" evidence="1">
    <location>
        <begin position="59"/>
        <end position="127"/>
    </location>
</feature>
<protein>
    <recommendedName>
        <fullName evidence="3">LytR/CpsA/Psr regulator C-terminal domain-containing protein</fullName>
    </recommendedName>
</protein>
<reference evidence="4 5" key="1">
    <citation type="submission" date="2018-12" db="EMBL/GenBank/DDBJ databases">
        <authorList>
            <consortium name="Pathogen Informatics"/>
        </authorList>
    </citation>
    <scope>NUCLEOTIDE SEQUENCE [LARGE SCALE GENOMIC DNA]</scope>
    <source>
        <strain evidence="4 5">NCTC13354</strain>
    </source>
</reference>
<evidence type="ECO:0000259" key="3">
    <source>
        <dbReference type="Pfam" id="PF13399"/>
    </source>
</evidence>
<dbReference type="EMBL" id="LR134476">
    <property type="protein sequence ID" value="VEI13103.1"/>
    <property type="molecule type" value="Genomic_DNA"/>
</dbReference>
<gene>
    <name evidence="4" type="ORF">NCTC13354_00805</name>
</gene>
<dbReference type="InterPro" id="IPR027381">
    <property type="entry name" value="LytR/CpsA/Psr_C"/>
</dbReference>
<proteinExistence type="predicted"/>
<feature type="compositionally biased region" description="Low complexity" evidence="1">
    <location>
        <begin position="87"/>
        <end position="100"/>
    </location>
</feature>
<keyword evidence="2" id="KW-1133">Transmembrane helix</keyword>
<sequence length="217" mass="22461">MAQKYPEDEFDRLAAKRKTVGAHRRPHKSRTWLWTLLGVLFVAVLVGLLIGNAMSGDRAPNAEPSATTQVSQEPTDGQAPDAEQPTDGEGAAGSEGADSTPPDAGDGQPDPNTPPEEEPAEEPAAPDKSHQILVLNGRGVAGFAAENQAILEGDGYGNVHVADYRGGAEPAQSTIYYSDDAYAGTAQAAAAVLGVDAVQLDAEVTAAYGAPIVAVMR</sequence>
<feature type="compositionally biased region" description="Polar residues" evidence="1">
    <location>
        <begin position="64"/>
        <end position="75"/>
    </location>
</feature>
<evidence type="ECO:0000256" key="2">
    <source>
        <dbReference type="SAM" id="Phobius"/>
    </source>
</evidence>
<name>A0A448PDU4_9ACTO</name>
<keyword evidence="5" id="KW-1185">Reference proteome</keyword>
<dbReference type="Gene3D" id="3.30.70.2390">
    <property type="match status" value="1"/>
</dbReference>
<dbReference type="Pfam" id="PF13399">
    <property type="entry name" value="LytR_C"/>
    <property type="match status" value="1"/>
</dbReference>